<dbReference type="OrthoDB" id="207120at2759"/>
<proteinExistence type="predicted"/>
<evidence type="ECO:0000256" key="4">
    <source>
        <dbReference type="SAM" id="MobiDB-lite"/>
    </source>
</evidence>
<dbReference type="EnsemblMetazoa" id="CLYHEMT018341.1">
    <property type="protein sequence ID" value="CLYHEMP018341.1"/>
    <property type="gene ID" value="CLYHEMG018341"/>
</dbReference>
<dbReference type="PROSITE" id="PS50297">
    <property type="entry name" value="ANK_REP_REGION"/>
    <property type="match status" value="2"/>
</dbReference>
<dbReference type="Pfam" id="PF12796">
    <property type="entry name" value="Ank_2"/>
    <property type="match status" value="1"/>
</dbReference>
<feature type="compositionally biased region" description="Basic and acidic residues" evidence="4">
    <location>
        <begin position="472"/>
        <end position="481"/>
    </location>
</feature>
<dbReference type="InterPro" id="IPR002110">
    <property type="entry name" value="Ankyrin_rpt"/>
</dbReference>
<keyword evidence="1" id="KW-0677">Repeat</keyword>
<dbReference type="SUPFAM" id="SSF48403">
    <property type="entry name" value="Ankyrin repeat"/>
    <property type="match status" value="1"/>
</dbReference>
<dbReference type="SMART" id="SM00248">
    <property type="entry name" value="ANK"/>
    <property type="match status" value="4"/>
</dbReference>
<feature type="region of interest" description="Disordered" evidence="4">
    <location>
        <begin position="187"/>
        <end position="222"/>
    </location>
</feature>
<protein>
    <submittedName>
        <fullName evidence="5">Uncharacterized protein</fullName>
    </submittedName>
</protein>
<reference evidence="5" key="1">
    <citation type="submission" date="2021-01" db="UniProtKB">
        <authorList>
            <consortium name="EnsemblMetazoa"/>
        </authorList>
    </citation>
    <scope>IDENTIFICATION</scope>
</reference>
<feature type="region of interest" description="Disordered" evidence="4">
    <location>
        <begin position="456"/>
        <end position="490"/>
    </location>
</feature>
<feature type="repeat" description="ANK" evidence="3">
    <location>
        <begin position="595"/>
        <end position="621"/>
    </location>
</feature>
<feature type="region of interest" description="Disordered" evidence="4">
    <location>
        <begin position="1"/>
        <end position="25"/>
    </location>
</feature>
<organism evidence="5 6">
    <name type="scientific">Clytia hemisphaerica</name>
    <dbReference type="NCBI Taxonomy" id="252671"/>
    <lineage>
        <taxon>Eukaryota</taxon>
        <taxon>Metazoa</taxon>
        <taxon>Cnidaria</taxon>
        <taxon>Hydrozoa</taxon>
        <taxon>Hydroidolina</taxon>
        <taxon>Leptothecata</taxon>
        <taxon>Obeliida</taxon>
        <taxon>Clytiidae</taxon>
        <taxon>Clytia</taxon>
    </lineage>
</organism>
<sequence length="798" mass="91627">MARDGPSGRPHGAESTSGRSSKVFPQETLVHEYLDTLPDGSTEKEFILGRFPEGDKEFGNRILYKNRIKEAVFLSKTPQAKRDFIKLLEDFYTRIDERQRKSKTGVKHRRVNMSVPRPDLKRYQALYKNHRHPKPICLRRPKRVEAVPYPRPEPIEEDALAEGRDSPAGEIMVHPLVDVPRVNGRHGRHSPGEVQVHPMVDGRHPPEGVDPPQGSPRDGRAPPLISVEEMERQMPSAILAVTKEVWPLTEPHLGEAFVKLRPPEDRVENNKTFIHRVMLSFFSSELFRNYVVRLERNRNLHLMRTQVLSEKPCCKIAYYRSFVRDNLQQRGFVTNHDTPEGFLMDVRPREEASQRPWDRPSQPSSQLFAANREAVIVQPAIDFQPTVINSPHDVDILPELPSRFVRRVRKVVRVSSARAKAVQRIKAEAANNNKQSWLQKVANKIRIFGRGKNSNRVAPSIDLDERNEDFELQPRSERSEPPTDSLHTTHAAHFYGKRPRKFPKSPTRRGIEEGSYPNWTVKANKLPSPILRFTWKGKLEKLEKFLLKDKNHCQINLSDERKRTALHYAASWGCAETTKLLLNIKGLSINAQDEHGKTPLYKAVENGSLEIVKLLVEAGADSRIAACDDRDPLGYLLAYHGDERFELFKYLWKVSPRSDDDIEAEGISLIHRAILTDPSVTVLKCVNHMLSNGLHVDARLPDGETPAHLAALYDREELLELLLAHQANPYLKDKDKNTPKCYTKQGSTTRKCFEDYSKYGPFEVDEILEMRDGMSKKNMKKAKRYRFDSFGYQFQHPK</sequence>
<dbReference type="Gene3D" id="1.25.40.20">
    <property type="entry name" value="Ankyrin repeat-containing domain"/>
    <property type="match status" value="2"/>
</dbReference>
<name>A0A7M5X655_9CNID</name>
<dbReference type="Proteomes" id="UP000594262">
    <property type="component" value="Unplaced"/>
</dbReference>
<evidence type="ECO:0000256" key="1">
    <source>
        <dbReference type="ARBA" id="ARBA00022737"/>
    </source>
</evidence>
<dbReference type="GeneID" id="136814883"/>
<keyword evidence="6" id="KW-1185">Reference proteome</keyword>
<evidence type="ECO:0000256" key="3">
    <source>
        <dbReference type="PROSITE-ProRule" id="PRU00023"/>
    </source>
</evidence>
<dbReference type="PROSITE" id="PS50088">
    <property type="entry name" value="ANK_REPEAT"/>
    <property type="match status" value="2"/>
</dbReference>
<keyword evidence="2 3" id="KW-0040">ANK repeat</keyword>
<accession>A0A7M5X655</accession>
<evidence type="ECO:0000313" key="5">
    <source>
        <dbReference type="EnsemblMetazoa" id="CLYHEMP018341.1"/>
    </source>
</evidence>
<dbReference type="PANTHER" id="PTHR24171">
    <property type="entry name" value="ANKYRIN REPEAT DOMAIN-CONTAINING PROTEIN 39-RELATED"/>
    <property type="match status" value="1"/>
</dbReference>
<dbReference type="InterPro" id="IPR036770">
    <property type="entry name" value="Ankyrin_rpt-contain_sf"/>
</dbReference>
<dbReference type="AlphaFoldDB" id="A0A7M5X655"/>
<dbReference type="RefSeq" id="XP_066927409.1">
    <property type="nucleotide sequence ID" value="XM_067071308.1"/>
</dbReference>
<evidence type="ECO:0000256" key="2">
    <source>
        <dbReference type="ARBA" id="ARBA00023043"/>
    </source>
</evidence>
<feature type="repeat" description="ANK" evidence="3">
    <location>
        <begin position="702"/>
        <end position="734"/>
    </location>
</feature>
<evidence type="ECO:0000313" key="6">
    <source>
        <dbReference type="Proteomes" id="UP000594262"/>
    </source>
</evidence>
<dbReference type="Pfam" id="PF00023">
    <property type="entry name" value="Ank"/>
    <property type="match status" value="1"/>
</dbReference>